<evidence type="ECO:0000259" key="3">
    <source>
        <dbReference type="PROSITE" id="PS50893"/>
    </source>
</evidence>
<dbReference type="GO" id="GO:0005524">
    <property type="term" value="F:ATP binding"/>
    <property type="evidence" value="ECO:0007669"/>
    <property type="project" value="UniProtKB-KW"/>
</dbReference>
<dbReference type="InterPro" id="IPR003439">
    <property type="entry name" value="ABC_transporter-like_ATP-bd"/>
</dbReference>
<dbReference type="Gene3D" id="3.40.50.300">
    <property type="entry name" value="P-loop containing nucleotide triphosphate hydrolases"/>
    <property type="match status" value="2"/>
</dbReference>
<evidence type="ECO:0000256" key="2">
    <source>
        <dbReference type="ARBA" id="ARBA00022840"/>
    </source>
</evidence>
<dbReference type="InterPro" id="IPR027417">
    <property type="entry name" value="P-loop_NTPase"/>
</dbReference>
<dbReference type="PROSITE" id="PS50893">
    <property type="entry name" value="ABC_TRANSPORTER_2"/>
    <property type="match status" value="2"/>
</dbReference>
<name>A0A0R1RS95_9LACO</name>
<accession>A0A0R1RS95</accession>
<protein>
    <submittedName>
        <fullName evidence="4">ABC transporter family protein</fullName>
    </submittedName>
</protein>
<dbReference type="Proteomes" id="UP000051264">
    <property type="component" value="Unassembled WGS sequence"/>
</dbReference>
<evidence type="ECO:0000256" key="1">
    <source>
        <dbReference type="ARBA" id="ARBA00022741"/>
    </source>
</evidence>
<organism evidence="4 5">
    <name type="scientific">Latilactobacillus fuchuensis DSM 14340 = JCM 11249</name>
    <dbReference type="NCBI Taxonomy" id="1423747"/>
    <lineage>
        <taxon>Bacteria</taxon>
        <taxon>Bacillati</taxon>
        <taxon>Bacillota</taxon>
        <taxon>Bacilli</taxon>
        <taxon>Lactobacillales</taxon>
        <taxon>Lactobacillaceae</taxon>
        <taxon>Latilactobacillus</taxon>
    </lineage>
</organism>
<dbReference type="SMART" id="SM00382">
    <property type="entry name" value="AAA"/>
    <property type="match status" value="2"/>
</dbReference>
<dbReference type="PANTHER" id="PTHR42855">
    <property type="entry name" value="ABC TRANSPORTER ATP-BINDING SUBUNIT"/>
    <property type="match status" value="1"/>
</dbReference>
<feature type="domain" description="ABC transporter" evidence="3">
    <location>
        <begin position="7"/>
        <end position="218"/>
    </location>
</feature>
<feature type="domain" description="ABC transporter" evidence="3">
    <location>
        <begin position="318"/>
        <end position="517"/>
    </location>
</feature>
<evidence type="ECO:0000313" key="4">
    <source>
        <dbReference type="EMBL" id="KRL59697.1"/>
    </source>
</evidence>
<reference evidence="4 5" key="1">
    <citation type="journal article" date="2015" name="Genome Announc.">
        <title>Expanding the biotechnology potential of lactobacilli through comparative genomics of 213 strains and associated genera.</title>
        <authorList>
            <person name="Sun Z."/>
            <person name="Harris H.M."/>
            <person name="McCann A."/>
            <person name="Guo C."/>
            <person name="Argimon S."/>
            <person name="Zhang W."/>
            <person name="Yang X."/>
            <person name="Jeffery I.B."/>
            <person name="Cooney J.C."/>
            <person name="Kagawa T.F."/>
            <person name="Liu W."/>
            <person name="Song Y."/>
            <person name="Salvetti E."/>
            <person name="Wrobel A."/>
            <person name="Rasinkangas P."/>
            <person name="Parkhill J."/>
            <person name="Rea M.C."/>
            <person name="O'Sullivan O."/>
            <person name="Ritari J."/>
            <person name="Douillard F.P."/>
            <person name="Paul Ross R."/>
            <person name="Yang R."/>
            <person name="Briner A.E."/>
            <person name="Felis G.E."/>
            <person name="de Vos W.M."/>
            <person name="Barrangou R."/>
            <person name="Klaenhammer T.R."/>
            <person name="Caufield P.W."/>
            <person name="Cui Y."/>
            <person name="Zhang H."/>
            <person name="O'Toole P.W."/>
        </authorList>
    </citation>
    <scope>NUCLEOTIDE SEQUENCE [LARGE SCALE GENOMIC DNA]</scope>
    <source>
        <strain evidence="4 5">DSM 14340</strain>
    </source>
</reference>
<dbReference type="PANTHER" id="PTHR42855:SF2">
    <property type="entry name" value="DRUG RESISTANCE ABC TRANSPORTER,ATP-BINDING PROTEIN"/>
    <property type="match status" value="1"/>
</dbReference>
<keyword evidence="2" id="KW-0067">ATP-binding</keyword>
<dbReference type="Pfam" id="PF00005">
    <property type="entry name" value="ABC_tran"/>
    <property type="match status" value="2"/>
</dbReference>
<proteinExistence type="predicted"/>
<dbReference type="EMBL" id="AZEX01000043">
    <property type="protein sequence ID" value="KRL59697.1"/>
    <property type="molecule type" value="Genomic_DNA"/>
</dbReference>
<comment type="caution">
    <text evidence="4">The sequence shown here is derived from an EMBL/GenBank/DDBJ whole genome shotgun (WGS) entry which is preliminary data.</text>
</comment>
<sequence length="518" mass="58919">MISMGTIQLTNLTFNYPDQVEPLFNHVTLKFDASWRLGLIGRNGRGKTTLLKLLQRQLPFEGQLTTDLDCQYFPQTIKDPTWLTRDILMQLGHLDESTFWQIERELQGLQVAPEIVWQPFNTLSPGEQTKTLLALLFIDDQHFQLIDEPTNHLDQEGRAVVAQYLKRKSGFIVISHDRHFLNQVIDHVLAINRADITVHQGNYETWQTAYTQQEQTEIQANHQLNHDIKRLTQTAQQKAQWSQQAERGKNAASVKNESANLDKGFIGHRAAKVMKRATAITNRAEQAVDAKQQLLKNVEIAEPLTLKPLPLRAQQFVLQATELTLQATPNVPLNQPLSLVVKPGEQIVVAGPNGAGKSTFIKALLALPATTLIHHGQLELNQQLKISYLPQNFDQLAGSLANFALEKHVELEPLLGMLRKLGFDRQLFSHRLETMSMGQKRKVALARSLCEEAHLYLWDEPLNYLDVITRQQVQTLIETQRPTLLLIDHDVDFVTAVATRTYQIEPIECSHPRFDSEH</sequence>
<dbReference type="AlphaFoldDB" id="A0A0R1RS95"/>
<dbReference type="GO" id="GO:0016887">
    <property type="term" value="F:ATP hydrolysis activity"/>
    <property type="evidence" value="ECO:0007669"/>
    <property type="project" value="InterPro"/>
</dbReference>
<gene>
    <name evidence="4" type="ORF">FC69_GL001519</name>
</gene>
<evidence type="ECO:0000313" key="5">
    <source>
        <dbReference type="Proteomes" id="UP000051264"/>
    </source>
</evidence>
<dbReference type="SUPFAM" id="SSF52540">
    <property type="entry name" value="P-loop containing nucleoside triphosphate hydrolases"/>
    <property type="match status" value="2"/>
</dbReference>
<keyword evidence="1" id="KW-0547">Nucleotide-binding</keyword>
<dbReference type="eggNOG" id="COG0488">
    <property type="taxonomic scope" value="Bacteria"/>
</dbReference>
<dbReference type="CDD" id="cd03221">
    <property type="entry name" value="ABCF_EF-3"/>
    <property type="match status" value="1"/>
</dbReference>
<dbReference type="NCBIfam" id="NF000355">
    <property type="entry name" value="ribo_prot_ABC_F"/>
    <property type="match status" value="1"/>
</dbReference>
<dbReference type="PATRIC" id="fig|1423747.3.peg.1547"/>
<dbReference type="InterPro" id="IPR051309">
    <property type="entry name" value="ABCF_ATPase"/>
</dbReference>
<dbReference type="STRING" id="1423747.FC69_GL001519"/>
<dbReference type="InterPro" id="IPR003593">
    <property type="entry name" value="AAA+_ATPase"/>
</dbReference>